<organism evidence="2 3">
    <name type="scientific">Aliigemmobacter aestuarii</name>
    <dbReference type="NCBI Taxonomy" id="1445661"/>
    <lineage>
        <taxon>Bacteria</taxon>
        <taxon>Pseudomonadati</taxon>
        <taxon>Pseudomonadota</taxon>
        <taxon>Alphaproteobacteria</taxon>
        <taxon>Rhodobacterales</taxon>
        <taxon>Paracoccaceae</taxon>
        <taxon>Aliigemmobacter</taxon>
    </lineage>
</organism>
<dbReference type="Proteomes" id="UP000309450">
    <property type="component" value="Unassembled WGS sequence"/>
</dbReference>
<feature type="transmembrane region" description="Helical" evidence="1">
    <location>
        <begin position="6"/>
        <end position="25"/>
    </location>
</feature>
<evidence type="ECO:0000256" key="1">
    <source>
        <dbReference type="SAM" id="Phobius"/>
    </source>
</evidence>
<dbReference type="OrthoDB" id="7652025at2"/>
<name>A0A4S3MPB8_9RHOB</name>
<feature type="transmembrane region" description="Helical" evidence="1">
    <location>
        <begin position="67"/>
        <end position="88"/>
    </location>
</feature>
<dbReference type="AlphaFoldDB" id="A0A4S3MPB8"/>
<feature type="transmembrane region" description="Helical" evidence="1">
    <location>
        <begin position="37"/>
        <end position="55"/>
    </location>
</feature>
<accession>A0A4S3MPB8</accession>
<sequence>MPPEAVLLIVNACFLAFAYLFAYPAMKEKTAEALAKGDLAITGAALLVAGLLYWGSGQRFDLILFQANWFVFSLLTLMAMELPLFLWFCRRHGISLTPPPG</sequence>
<keyword evidence="1" id="KW-1133">Transmembrane helix</keyword>
<keyword evidence="1" id="KW-0812">Transmembrane</keyword>
<protein>
    <recommendedName>
        <fullName evidence="4">DUF2818 family protein</fullName>
    </recommendedName>
</protein>
<proteinExistence type="predicted"/>
<gene>
    <name evidence="2" type="ORF">E7811_00020</name>
</gene>
<reference evidence="2 3" key="1">
    <citation type="submission" date="2019-04" db="EMBL/GenBank/DDBJ databases">
        <title>Draft genome sequence of Gemmobacter aestuarii sp. nov.</title>
        <authorList>
            <person name="Hameed A."/>
            <person name="Lin S.-Y."/>
            <person name="Shahina M."/>
            <person name="Lai W.-A."/>
            <person name="Young C.-C."/>
        </authorList>
    </citation>
    <scope>NUCLEOTIDE SEQUENCE [LARGE SCALE GENOMIC DNA]</scope>
    <source>
        <strain evidence="2 3">CC-PW-75</strain>
    </source>
</reference>
<evidence type="ECO:0000313" key="3">
    <source>
        <dbReference type="Proteomes" id="UP000309450"/>
    </source>
</evidence>
<keyword evidence="3" id="KW-1185">Reference proteome</keyword>
<dbReference type="RefSeq" id="WP_136392569.1">
    <property type="nucleotide sequence ID" value="NZ_SSND01000001.1"/>
</dbReference>
<evidence type="ECO:0008006" key="4">
    <source>
        <dbReference type="Google" id="ProtNLM"/>
    </source>
</evidence>
<comment type="caution">
    <text evidence="2">The sequence shown here is derived from an EMBL/GenBank/DDBJ whole genome shotgun (WGS) entry which is preliminary data.</text>
</comment>
<keyword evidence="1" id="KW-0472">Membrane</keyword>
<evidence type="ECO:0000313" key="2">
    <source>
        <dbReference type="EMBL" id="THD84187.1"/>
    </source>
</evidence>
<dbReference type="EMBL" id="SSND01000001">
    <property type="protein sequence ID" value="THD84187.1"/>
    <property type="molecule type" value="Genomic_DNA"/>
</dbReference>